<dbReference type="InterPro" id="IPR003593">
    <property type="entry name" value="AAA+_ATPase"/>
</dbReference>
<dbReference type="Proteomes" id="UP000001023">
    <property type="component" value="Chromosome"/>
</dbReference>
<dbReference type="PANTHER" id="PTHR43875">
    <property type="entry name" value="MALTODEXTRIN IMPORT ATP-BINDING PROTEIN MSMX"/>
    <property type="match status" value="1"/>
</dbReference>
<protein>
    <submittedName>
        <fullName evidence="6">Sugar ABC transporter, ATP-binding protein</fullName>
    </submittedName>
</protein>
<feature type="domain" description="ABC transporter" evidence="5">
    <location>
        <begin position="20"/>
        <end position="250"/>
    </location>
</feature>
<dbReference type="STRING" id="246200.SPO3784"/>
<evidence type="ECO:0000259" key="5">
    <source>
        <dbReference type="PROSITE" id="PS50893"/>
    </source>
</evidence>
<keyword evidence="7" id="KW-1185">Reference proteome</keyword>
<dbReference type="HOGENOM" id="CLU_000604_1_1_5"/>
<gene>
    <name evidence="6" type="ordered locus">SPO3784</name>
</gene>
<dbReference type="EMBL" id="CP000031">
    <property type="protein sequence ID" value="AAV97004.1"/>
    <property type="molecule type" value="Genomic_DNA"/>
</dbReference>
<dbReference type="PROSITE" id="PS50893">
    <property type="entry name" value="ABC_TRANSPORTER_2"/>
    <property type="match status" value="1"/>
</dbReference>
<organism evidence="6 7">
    <name type="scientific">Ruegeria pomeroyi (strain ATCC 700808 / DSM 15171 / DSS-3)</name>
    <name type="common">Silicibacter pomeroyi</name>
    <dbReference type="NCBI Taxonomy" id="246200"/>
    <lineage>
        <taxon>Bacteria</taxon>
        <taxon>Pseudomonadati</taxon>
        <taxon>Pseudomonadota</taxon>
        <taxon>Alphaproteobacteria</taxon>
        <taxon>Rhodobacterales</taxon>
        <taxon>Roseobacteraceae</taxon>
        <taxon>Ruegeria</taxon>
    </lineage>
</organism>
<dbReference type="InterPro" id="IPR003439">
    <property type="entry name" value="ABC_transporter-like_ATP-bd"/>
</dbReference>
<dbReference type="GO" id="GO:0055052">
    <property type="term" value="C:ATP-binding cassette (ABC) transporter complex, substrate-binding subunit-containing"/>
    <property type="evidence" value="ECO:0007669"/>
    <property type="project" value="TreeGrafter"/>
</dbReference>
<evidence type="ECO:0000256" key="4">
    <source>
        <dbReference type="ARBA" id="ARBA00022840"/>
    </source>
</evidence>
<dbReference type="FunFam" id="3.40.50.300:FF:000042">
    <property type="entry name" value="Maltose/maltodextrin ABC transporter, ATP-binding protein"/>
    <property type="match status" value="1"/>
</dbReference>
<keyword evidence="2" id="KW-0813">Transport</keyword>
<comment type="similarity">
    <text evidence="1">Belongs to the ABC transporter superfamily.</text>
</comment>
<keyword evidence="3" id="KW-0547">Nucleotide-binding</keyword>
<dbReference type="Pfam" id="PF17912">
    <property type="entry name" value="OB_MalK"/>
    <property type="match status" value="1"/>
</dbReference>
<dbReference type="PaxDb" id="246200-SPO3784"/>
<accession>Q5LLY1</accession>
<evidence type="ECO:0000256" key="1">
    <source>
        <dbReference type="ARBA" id="ARBA00005417"/>
    </source>
</evidence>
<evidence type="ECO:0000256" key="3">
    <source>
        <dbReference type="ARBA" id="ARBA00022741"/>
    </source>
</evidence>
<sequence length="383" mass="42622">MPPRALPTWPGNRGKGMSSIQINNVTKRFGDFTAVRDLSIDIEEGEFVALLGPSGCGKTTTMNMIAGLEEPSEGEILFDGKDLSSLRIQDRNIGFVFQNYAIFTHLSVFKNLSYGLEVKKVPKPEIERRVQAMADRMSISHRLDQPASSLSVNEMQKLAIGRSAIVEPRIFLLDEPLSNLDAGFRAYMRAELKVLQHEFGQTMIYVTHDQIEAMSLADKIAIIDQGKLMQYGAPLDIYNDPQNRFVANFVGSPRMNLVDGELREERGALHLMLHGGAEIPLSGKVRADFTRDGSVHGGSFGVRPQDIYFGDKRGSNDIAMHGKVEVLERVGPKRLAYLQVQDTLFLAFDDLDRLRVGDEVPFYLPSDKSLAFDMKTGRRLGGA</sequence>
<reference evidence="6 7" key="2">
    <citation type="journal article" date="2014" name="Stand. Genomic Sci.">
        <title>An updated genome annotation for the model marine bacterium Ruegeria pomeroyi DSS-3.</title>
        <authorList>
            <person name="Rivers A.R."/>
            <person name="Smith C.B."/>
            <person name="Moran M.A."/>
        </authorList>
    </citation>
    <scope>GENOME REANNOTATION</scope>
    <source>
        <strain evidence="7">ATCC 700808 / DSM 15171 / DSS-3</strain>
    </source>
</reference>
<evidence type="ECO:0000313" key="6">
    <source>
        <dbReference type="EMBL" id="AAV97004.1"/>
    </source>
</evidence>
<dbReference type="SUPFAM" id="SSF52540">
    <property type="entry name" value="P-loop containing nucleoside triphosphate hydrolases"/>
    <property type="match status" value="1"/>
</dbReference>
<dbReference type="Pfam" id="PF00005">
    <property type="entry name" value="ABC_tran"/>
    <property type="match status" value="1"/>
</dbReference>
<dbReference type="Gene3D" id="2.40.50.140">
    <property type="entry name" value="Nucleic acid-binding proteins"/>
    <property type="match status" value="1"/>
</dbReference>
<dbReference type="InterPro" id="IPR040582">
    <property type="entry name" value="OB_MalK-like"/>
</dbReference>
<dbReference type="eggNOG" id="COG3842">
    <property type="taxonomic scope" value="Bacteria"/>
</dbReference>
<keyword evidence="4 6" id="KW-0067">ATP-binding</keyword>
<name>Q5LLY1_RUEPO</name>
<dbReference type="SUPFAM" id="SSF50331">
    <property type="entry name" value="MOP-like"/>
    <property type="match status" value="1"/>
</dbReference>
<dbReference type="InterPro" id="IPR012340">
    <property type="entry name" value="NA-bd_OB-fold"/>
</dbReference>
<dbReference type="KEGG" id="sil:SPO3784"/>
<dbReference type="SMART" id="SM00382">
    <property type="entry name" value="AAA"/>
    <property type="match status" value="1"/>
</dbReference>
<evidence type="ECO:0000313" key="7">
    <source>
        <dbReference type="Proteomes" id="UP000001023"/>
    </source>
</evidence>
<evidence type="ECO:0000256" key="2">
    <source>
        <dbReference type="ARBA" id="ARBA00022448"/>
    </source>
</evidence>
<dbReference type="InterPro" id="IPR027417">
    <property type="entry name" value="P-loop_NTPase"/>
</dbReference>
<dbReference type="GO" id="GO:0140359">
    <property type="term" value="F:ABC-type transporter activity"/>
    <property type="evidence" value="ECO:0007669"/>
    <property type="project" value="UniProtKB-ARBA"/>
</dbReference>
<dbReference type="InterPro" id="IPR008995">
    <property type="entry name" value="Mo/tungstate-bd_C_term_dom"/>
</dbReference>
<dbReference type="Gene3D" id="3.40.50.300">
    <property type="entry name" value="P-loop containing nucleotide triphosphate hydrolases"/>
    <property type="match status" value="1"/>
</dbReference>
<dbReference type="AlphaFoldDB" id="Q5LLY1"/>
<proteinExistence type="inferred from homology"/>
<dbReference type="GO" id="GO:0005524">
    <property type="term" value="F:ATP binding"/>
    <property type="evidence" value="ECO:0007669"/>
    <property type="project" value="UniProtKB-KW"/>
</dbReference>
<reference evidence="6 7" key="1">
    <citation type="journal article" date="2004" name="Nature">
        <title>Genome sequence of Silicibacter pomeroyi reveals adaptations to the marine environment.</title>
        <authorList>
            <person name="Moran M.A."/>
            <person name="Buchan A."/>
            <person name="Gonzalez J.M."/>
            <person name="Heidelberg J.F."/>
            <person name="Whitman W.B."/>
            <person name="Kiene R.P."/>
            <person name="Henriksen J.R."/>
            <person name="King G.M."/>
            <person name="Belas R."/>
            <person name="Fuqua C."/>
            <person name="Brinkac L."/>
            <person name="Lewis M."/>
            <person name="Johri S."/>
            <person name="Weaver B."/>
            <person name="Pai G."/>
            <person name="Eisen J.A."/>
            <person name="Rahe E."/>
            <person name="Sheldon W.M."/>
            <person name="Ye W."/>
            <person name="Miller T.R."/>
            <person name="Carlton J."/>
            <person name="Rasko D.A."/>
            <person name="Paulsen I.T."/>
            <person name="Ren Q."/>
            <person name="Daugherty S.C."/>
            <person name="Deboy R.T."/>
            <person name="Dodson R.J."/>
            <person name="Durkin A.S."/>
            <person name="Madupu R."/>
            <person name="Nelson W.C."/>
            <person name="Sullivan S.A."/>
            <person name="Rosovitz M.J."/>
            <person name="Haft D.H."/>
            <person name="Selengut J."/>
            <person name="Ward N."/>
        </authorList>
    </citation>
    <scope>NUCLEOTIDE SEQUENCE [LARGE SCALE GENOMIC DNA]</scope>
    <source>
        <strain evidence="7">ATCC 700808 / DSM 15171 / DSS-3</strain>
    </source>
</reference>
<dbReference type="PANTHER" id="PTHR43875:SF1">
    <property type="entry name" value="OSMOPROTECTIVE COMPOUNDS UPTAKE ATP-BINDING PROTEIN GGTA"/>
    <property type="match status" value="1"/>
</dbReference>
<dbReference type="InterPro" id="IPR047641">
    <property type="entry name" value="ABC_transpr_MalK/UgpC-like"/>
</dbReference>
<dbReference type="Gene3D" id="2.40.50.100">
    <property type="match status" value="1"/>
</dbReference>
<dbReference type="GO" id="GO:0016887">
    <property type="term" value="F:ATP hydrolysis activity"/>
    <property type="evidence" value="ECO:0007669"/>
    <property type="project" value="InterPro"/>
</dbReference>